<comment type="cofactor">
    <cofactor evidence="8">
        <name>Zn(2+)</name>
        <dbReference type="ChEBI" id="CHEBI:29105"/>
    </cofactor>
    <text evidence="8">Binds 2 Zn(2+) ions.</text>
</comment>
<dbReference type="EMBL" id="FWYF01000003">
    <property type="protein sequence ID" value="SMD36680.1"/>
    <property type="molecule type" value="Genomic_DNA"/>
</dbReference>
<feature type="binding site" evidence="8">
    <location>
        <position position="66"/>
    </location>
    <ligand>
        <name>Zn(2+)</name>
        <dbReference type="ChEBI" id="CHEBI:29105"/>
        <label>2</label>
        <note>catalytic</note>
    </ligand>
</feature>
<dbReference type="Proteomes" id="UP000192472">
    <property type="component" value="Unassembled WGS sequence"/>
</dbReference>
<reference evidence="9 10" key="1">
    <citation type="submission" date="2017-04" db="EMBL/GenBank/DDBJ databases">
        <authorList>
            <person name="Afonso C.L."/>
            <person name="Miller P.J."/>
            <person name="Scott M.A."/>
            <person name="Spackman E."/>
            <person name="Goraichik I."/>
            <person name="Dimitrov K.M."/>
            <person name="Suarez D.L."/>
            <person name="Swayne D.E."/>
        </authorList>
    </citation>
    <scope>NUCLEOTIDE SEQUENCE [LARGE SCALE GENOMIC DNA]</scope>
    <source>
        <strain evidence="9 10">DSM 26133</strain>
    </source>
</reference>
<comment type="catalytic activity">
    <reaction evidence="8">
        <text>Endonucleolytic cleavage of RNA, removing extra 3' nucleotides from tRNA precursor, generating 3' termini of tRNAs. A 3'-hydroxy group is left at the tRNA terminus and a 5'-phosphoryl group is left at the trailer molecule.</text>
        <dbReference type="EC" id="3.1.26.11"/>
    </reaction>
</comment>
<comment type="similarity">
    <text evidence="8">Belongs to the RNase Z family.</text>
</comment>
<feature type="binding site" evidence="8">
    <location>
        <position position="62"/>
    </location>
    <ligand>
        <name>Zn(2+)</name>
        <dbReference type="ChEBI" id="CHEBI:29105"/>
        <label>1</label>
        <note>catalytic</note>
    </ligand>
</feature>
<evidence type="ECO:0000313" key="10">
    <source>
        <dbReference type="Proteomes" id="UP000192472"/>
    </source>
</evidence>
<dbReference type="Gene3D" id="3.60.15.10">
    <property type="entry name" value="Ribonuclease Z/Hydroxyacylglutathione hydrolase-like"/>
    <property type="match status" value="1"/>
</dbReference>
<dbReference type="GO" id="GO:0042781">
    <property type="term" value="F:3'-tRNA processing endoribonuclease activity"/>
    <property type="evidence" value="ECO:0007669"/>
    <property type="project" value="UniProtKB-UniRule"/>
</dbReference>
<evidence type="ECO:0000256" key="4">
    <source>
        <dbReference type="ARBA" id="ARBA00022723"/>
    </source>
</evidence>
<dbReference type="STRING" id="692418.SAMN04488029_3024"/>
<keyword evidence="2 8" id="KW-0819">tRNA processing</keyword>
<accession>A0A1W2GJ51</accession>
<dbReference type="InterPro" id="IPR036866">
    <property type="entry name" value="RibonucZ/Hydroxyglut_hydro"/>
</dbReference>
<dbReference type="Pfam" id="PF23023">
    <property type="entry name" value="Anti-Pycsar_Apyc1"/>
    <property type="match status" value="1"/>
</dbReference>
<evidence type="ECO:0000256" key="7">
    <source>
        <dbReference type="ARBA" id="ARBA00022833"/>
    </source>
</evidence>
<dbReference type="GO" id="GO:0008270">
    <property type="term" value="F:zinc ion binding"/>
    <property type="evidence" value="ECO:0007669"/>
    <property type="project" value="UniProtKB-UniRule"/>
</dbReference>
<feature type="binding site" evidence="8">
    <location>
        <position position="212"/>
    </location>
    <ligand>
        <name>Zn(2+)</name>
        <dbReference type="ChEBI" id="CHEBI:29105"/>
        <label>2</label>
        <note>catalytic</note>
    </ligand>
</feature>
<keyword evidence="6 8" id="KW-0378">Hydrolase</keyword>
<evidence type="ECO:0000256" key="6">
    <source>
        <dbReference type="ARBA" id="ARBA00022801"/>
    </source>
</evidence>
<evidence type="ECO:0000256" key="2">
    <source>
        <dbReference type="ARBA" id="ARBA00022694"/>
    </source>
</evidence>
<keyword evidence="10" id="KW-1185">Reference proteome</keyword>
<evidence type="ECO:0000313" key="9">
    <source>
        <dbReference type="EMBL" id="SMD36680.1"/>
    </source>
</evidence>
<feature type="binding site" evidence="8">
    <location>
        <position position="212"/>
    </location>
    <ligand>
        <name>Zn(2+)</name>
        <dbReference type="ChEBI" id="CHEBI:29105"/>
        <label>1</label>
        <note>catalytic</note>
    </ligand>
</feature>
<protein>
    <recommendedName>
        <fullName evidence="8">Ribonuclease Z</fullName>
        <shortName evidence="8">RNase Z</shortName>
        <ecNumber evidence="8">3.1.26.11</ecNumber>
    </recommendedName>
    <alternativeName>
        <fullName evidence="8">tRNA 3 endonuclease</fullName>
    </alternativeName>
    <alternativeName>
        <fullName evidence="8">tRNase Z</fullName>
    </alternativeName>
</protein>
<dbReference type="AlphaFoldDB" id="A0A1W2GJ51"/>
<keyword evidence="7 8" id="KW-0862">Zinc</keyword>
<feature type="binding site" evidence="8">
    <location>
        <position position="64"/>
    </location>
    <ligand>
        <name>Zn(2+)</name>
        <dbReference type="ChEBI" id="CHEBI:29105"/>
        <label>1</label>
        <note>catalytic</note>
    </ligand>
</feature>
<dbReference type="RefSeq" id="WP_084373665.1">
    <property type="nucleotide sequence ID" value="NZ_FWYF01000003.1"/>
</dbReference>
<evidence type="ECO:0000256" key="3">
    <source>
        <dbReference type="ARBA" id="ARBA00022722"/>
    </source>
</evidence>
<comment type="function">
    <text evidence="8">Zinc phosphodiesterase, which displays some tRNA 3'-processing endonuclease activity. Probably involved in tRNA maturation, by removing a 3'-trailer from precursor tRNA.</text>
</comment>
<dbReference type="InterPro" id="IPR013471">
    <property type="entry name" value="RNase_Z/BN"/>
</dbReference>
<feature type="binding site" evidence="8">
    <location>
        <position position="270"/>
    </location>
    <ligand>
        <name>Zn(2+)</name>
        <dbReference type="ChEBI" id="CHEBI:29105"/>
        <label>2</label>
        <note>catalytic</note>
    </ligand>
</feature>
<dbReference type="CDD" id="cd07717">
    <property type="entry name" value="RNaseZ_ZiPD-like_MBL-fold"/>
    <property type="match status" value="1"/>
</dbReference>
<dbReference type="PANTHER" id="PTHR46018:SF2">
    <property type="entry name" value="ZINC PHOSPHODIESTERASE ELAC PROTEIN 1"/>
    <property type="match status" value="1"/>
</dbReference>
<feature type="active site" description="Proton acceptor" evidence="8">
    <location>
        <position position="66"/>
    </location>
</feature>
<gene>
    <name evidence="8" type="primary">rnz</name>
    <name evidence="9" type="ORF">SAMN04488029_3024</name>
</gene>
<dbReference type="PANTHER" id="PTHR46018">
    <property type="entry name" value="ZINC PHOSPHODIESTERASE ELAC PROTEIN 1"/>
    <property type="match status" value="1"/>
</dbReference>
<evidence type="ECO:0000256" key="8">
    <source>
        <dbReference type="HAMAP-Rule" id="MF_01818"/>
    </source>
</evidence>
<evidence type="ECO:0000256" key="5">
    <source>
        <dbReference type="ARBA" id="ARBA00022759"/>
    </source>
</evidence>
<organism evidence="9 10">
    <name type="scientific">Reichenbachiella faecimaris</name>
    <dbReference type="NCBI Taxonomy" id="692418"/>
    <lineage>
        <taxon>Bacteria</taxon>
        <taxon>Pseudomonadati</taxon>
        <taxon>Bacteroidota</taxon>
        <taxon>Cytophagia</taxon>
        <taxon>Cytophagales</taxon>
        <taxon>Reichenbachiellaceae</taxon>
        <taxon>Reichenbachiella</taxon>
    </lineage>
</organism>
<keyword evidence="5 8" id="KW-0255">Endonuclease</keyword>
<sequence>MSFTLQILGSNAAIAAHHRHQTSQLLTMMQVPFLIDCGEGTQARLKKFKIKSQRIDHIFISHLHGDHYYGLMGLISSLHLYGRKKELNIYAPPGLKEIISIQLKYSQSSLNYKINFKEWTPGESQLLFENVNLTVHSFPLNHRIDCSGFLFREKPKKRRIKKGLLEKDISPLKIISLKDGKDVLDDDGNVLLANKKYTMEPARSCSYAFCSDTKYSEAILPHIMGVDLLYHEATFMEDMRDRAATTYHTTTKQAGEIAKKAKVSKLLIGHFSTRYKELEPMLEETRSIFENAELAIEGETFSVE</sequence>
<dbReference type="NCBIfam" id="NF000801">
    <property type="entry name" value="PRK00055.1-3"/>
    <property type="match status" value="1"/>
</dbReference>
<dbReference type="EC" id="3.1.26.11" evidence="8"/>
<name>A0A1W2GJ51_REIFA</name>
<evidence type="ECO:0000256" key="1">
    <source>
        <dbReference type="ARBA" id="ARBA00011738"/>
    </source>
</evidence>
<feature type="binding site" evidence="8">
    <location>
        <position position="67"/>
    </location>
    <ligand>
        <name>Zn(2+)</name>
        <dbReference type="ChEBI" id="CHEBI:29105"/>
        <label>2</label>
        <note>catalytic</note>
    </ligand>
</feature>
<proteinExistence type="inferred from homology"/>
<dbReference type="HAMAP" id="MF_01818">
    <property type="entry name" value="RNase_Z_BN"/>
    <property type="match status" value="1"/>
</dbReference>
<dbReference type="SUPFAM" id="SSF56281">
    <property type="entry name" value="Metallo-hydrolase/oxidoreductase"/>
    <property type="match status" value="1"/>
</dbReference>
<comment type="subunit">
    <text evidence="1 8">Homodimer.</text>
</comment>
<keyword evidence="4 8" id="KW-0479">Metal-binding</keyword>
<feature type="binding site" evidence="8">
    <location>
        <position position="142"/>
    </location>
    <ligand>
        <name>Zn(2+)</name>
        <dbReference type="ChEBI" id="CHEBI:29105"/>
        <label>1</label>
        <note>catalytic</note>
    </ligand>
</feature>
<dbReference type="OrthoDB" id="9800940at2"/>
<keyword evidence="3 8" id="KW-0540">Nuclease</keyword>